<keyword evidence="4 8" id="KW-1133">Transmembrane helix</keyword>
<comment type="caution">
    <text evidence="10">The sequence shown here is derived from an EMBL/GenBank/DDBJ whole genome shotgun (WGS) entry which is preliminary data.</text>
</comment>
<reference evidence="10 11" key="1">
    <citation type="submission" date="2016-06" db="EMBL/GenBank/DDBJ databases">
        <title>The Draft Genome Sequence and Annotation of the Desert Woodrat Neotoma lepida.</title>
        <authorList>
            <person name="Campbell M."/>
            <person name="Oakeson K.F."/>
            <person name="Yandell M."/>
            <person name="Halpert J.R."/>
            <person name="Dearing D."/>
        </authorList>
    </citation>
    <scope>NUCLEOTIDE SEQUENCE [LARGE SCALE GENOMIC DNA]</scope>
    <source>
        <strain evidence="10">417</strain>
        <tissue evidence="10">Liver</tissue>
    </source>
</reference>
<keyword evidence="7" id="KW-0325">Glycoprotein</keyword>
<evidence type="ECO:0000256" key="5">
    <source>
        <dbReference type="ARBA" id="ARBA00023136"/>
    </source>
</evidence>
<sequence>MAKNPPENCEDCHILNAEALKSKKICKSLKICGLVFGVLALTLIVLFLGGKHFWPEVSKKTYDMEHTFYSNGEKKKIYMEIDPMTRTEIFRSGNGTDETLEVHDFKNGYTGIYFVGLQKCFIKTQIKVIPEFSEAEEEIDEKCLQRNDITFLFTILVSELQDFEEDGEDLHFPTNEKKGIEQNEQWVVPQVKVEKTRHTRQASEEDLPVNDYTENGIEFDPMLDERGYCCIYCRRGNRYCRRVCEPLLGYYPYPYCYQGGRVICRVIMPCNWWVARMLGRV</sequence>
<dbReference type="SMART" id="SM01039">
    <property type="entry name" value="BRICHOS"/>
    <property type="match status" value="1"/>
</dbReference>
<evidence type="ECO:0000256" key="2">
    <source>
        <dbReference type="ARBA" id="ARBA00009898"/>
    </source>
</evidence>
<evidence type="ECO:0000256" key="3">
    <source>
        <dbReference type="ARBA" id="ARBA00022692"/>
    </source>
</evidence>
<keyword evidence="11" id="KW-1185">Reference proteome</keyword>
<gene>
    <name evidence="10" type="ORF">A6R68_22342</name>
</gene>
<dbReference type="OrthoDB" id="5985282at2759"/>
<dbReference type="GO" id="GO:0016525">
    <property type="term" value="P:negative regulation of angiogenesis"/>
    <property type="evidence" value="ECO:0007669"/>
    <property type="project" value="TreeGrafter"/>
</dbReference>
<keyword evidence="5 8" id="KW-0472">Membrane</keyword>
<dbReference type="EMBL" id="LZPO01000719">
    <property type="protein sequence ID" value="OBS83670.1"/>
    <property type="molecule type" value="Genomic_DNA"/>
</dbReference>
<dbReference type="InterPro" id="IPR043405">
    <property type="entry name" value="Chondromodulin/Tenomodulin"/>
</dbReference>
<dbReference type="PANTHER" id="PTHR14064:SF3">
    <property type="entry name" value="TENOMODULIN"/>
    <property type="match status" value="1"/>
</dbReference>
<protein>
    <recommendedName>
        <fullName evidence="9">BRICHOS domain-containing protein</fullName>
    </recommendedName>
</protein>
<dbReference type="AlphaFoldDB" id="A0A1A6I068"/>
<keyword evidence="6" id="KW-1015">Disulfide bond</keyword>
<organism evidence="10 11">
    <name type="scientific">Neotoma lepida</name>
    <name type="common">Desert woodrat</name>
    <dbReference type="NCBI Taxonomy" id="56216"/>
    <lineage>
        <taxon>Eukaryota</taxon>
        <taxon>Metazoa</taxon>
        <taxon>Chordata</taxon>
        <taxon>Craniata</taxon>
        <taxon>Vertebrata</taxon>
        <taxon>Euteleostomi</taxon>
        <taxon>Mammalia</taxon>
        <taxon>Eutheria</taxon>
        <taxon>Euarchontoglires</taxon>
        <taxon>Glires</taxon>
        <taxon>Rodentia</taxon>
        <taxon>Myomorpha</taxon>
        <taxon>Muroidea</taxon>
        <taxon>Cricetidae</taxon>
        <taxon>Neotominae</taxon>
        <taxon>Neotoma</taxon>
    </lineage>
</organism>
<dbReference type="STRING" id="56216.A0A1A6I068"/>
<evidence type="ECO:0000259" key="9">
    <source>
        <dbReference type="SMART" id="SM01039"/>
    </source>
</evidence>
<evidence type="ECO:0000256" key="4">
    <source>
        <dbReference type="ARBA" id="ARBA00022989"/>
    </source>
</evidence>
<evidence type="ECO:0000313" key="11">
    <source>
        <dbReference type="Proteomes" id="UP000092124"/>
    </source>
</evidence>
<evidence type="ECO:0000256" key="8">
    <source>
        <dbReference type="SAM" id="Phobius"/>
    </source>
</evidence>
<feature type="domain" description="BRICHOS" evidence="9">
    <location>
        <begin position="93"/>
        <end position="173"/>
    </location>
</feature>
<dbReference type="GO" id="GO:0001937">
    <property type="term" value="P:negative regulation of endothelial cell proliferation"/>
    <property type="evidence" value="ECO:0007669"/>
    <property type="project" value="TreeGrafter"/>
</dbReference>
<comment type="subcellular location">
    <subcellularLocation>
        <location evidence="1">Membrane</location>
        <topology evidence="1">Single-pass membrane protein</topology>
    </subcellularLocation>
</comment>
<comment type="similarity">
    <text evidence="2">Belongs to the chondromodulin-1 family.</text>
</comment>
<dbReference type="Pfam" id="PF04089">
    <property type="entry name" value="BRICHOS"/>
    <property type="match status" value="1"/>
</dbReference>
<name>A0A1A6I068_NEOLE</name>
<feature type="transmembrane region" description="Helical" evidence="8">
    <location>
        <begin position="31"/>
        <end position="54"/>
    </location>
</feature>
<evidence type="ECO:0000256" key="1">
    <source>
        <dbReference type="ARBA" id="ARBA00004167"/>
    </source>
</evidence>
<evidence type="ECO:0000256" key="6">
    <source>
        <dbReference type="ARBA" id="ARBA00023157"/>
    </source>
</evidence>
<accession>A0A1A6I068</accession>
<dbReference type="Proteomes" id="UP000092124">
    <property type="component" value="Unassembled WGS sequence"/>
</dbReference>
<dbReference type="GO" id="GO:0016020">
    <property type="term" value="C:membrane"/>
    <property type="evidence" value="ECO:0007669"/>
    <property type="project" value="UniProtKB-SubCell"/>
</dbReference>
<evidence type="ECO:0000313" key="10">
    <source>
        <dbReference type="EMBL" id="OBS83670.1"/>
    </source>
</evidence>
<proteinExistence type="inferred from homology"/>
<dbReference type="InterPro" id="IPR007084">
    <property type="entry name" value="BRICHOS_dom"/>
</dbReference>
<evidence type="ECO:0000256" key="7">
    <source>
        <dbReference type="ARBA" id="ARBA00023180"/>
    </source>
</evidence>
<dbReference type="PANTHER" id="PTHR14064">
    <property type="entry name" value="CHONDROMODULIN-RELATED"/>
    <property type="match status" value="1"/>
</dbReference>
<keyword evidence="3 8" id="KW-0812">Transmembrane</keyword>